<organism evidence="3 4">
    <name type="scientific">Paraconexibacter antarcticus</name>
    <dbReference type="NCBI Taxonomy" id="2949664"/>
    <lineage>
        <taxon>Bacteria</taxon>
        <taxon>Bacillati</taxon>
        <taxon>Actinomycetota</taxon>
        <taxon>Thermoleophilia</taxon>
        <taxon>Solirubrobacterales</taxon>
        <taxon>Paraconexibacteraceae</taxon>
        <taxon>Paraconexibacter</taxon>
    </lineage>
</organism>
<dbReference type="SUPFAM" id="SSF56801">
    <property type="entry name" value="Acetyl-CoA synthetase-like"/>
    <property type="match status" value="1"/>
</dbReference>
<dbReference type="Proteomes" id="UP001056035">
    <property type="component" value="Chromosome"/>
</dbReference>
<gene>
    <name evidence="3" type="ORF">NBH00_10915</name>
</gene>
<protein>
    <submittedName>
        <fullName evidence="3">AMP-binding protein</fullName>
    </submittedName>
</protein>
<dbReference type="InterPro" id="IPR045851">
    <property type="entry name" value="AMP-bd_C_sf"/>
</dbReference>
<evidence type="ECO:0000259" key="2">
    <source>
        <dbReference type="Pfam" id="PF13193"/>
    </source>
</evidence>
<dbReference type="EMBL" id="CP098502">
    <property type="protein sequence ID" value="UTI66696.1"/>
    <property type="molecule type" value="Genomic_DNA"/>
</dbReference>
<evidence type="ECO:0000313" key="4">
    <source>
        <dbReference type="Proteomes" id="UP001056035"/>
    </source>
</evidence>
<evidence type="ECO:0000313" key="3">
    <source>
        <dbReference type="EMBL" id="UTI66696.1"/>
    </source>
</evidence>
<dbReference type="Pfam" id="PF00501">
    <property type="entry name" value="AMP-binding"/>
    <property type="match status" value="1"/>
</dbReference>
<dbReference type="PANTHER" id="PTHR43767">
    <property type="entry name" value="LONG-CHAIN-FATTY-ACID--COA LIGASE"/>
    <property type="match status" value="1"/>
</dbReference>
<dbReference type="PROSITE" id="PS00455">
    <property type="entry name" value="AMP_BINDING"/>
    <property type="match status" value="1"/>
</dbReference>
<dbReference type="InterPro" id="IPR000873">
    <property type="entry name" value="AMP-dep_synth/lig_dom"/>
</dbReference>
<dbReference type="PANTHER" id="PTHR43767:SF7">
    <property type="entry name" value="MEDIUM_LONG-CHAIN-FATTY-ACID--COA LIGASE FADD8"/>
    <property type="match status" value="1"/>
</dbReference>
<dbReference type="Gene3D" id="3.30.300.30">
    <property type="match status" value="1"/>
</dbReference>
<sequence>MELTMLVRKGAQQFADRPAVICGDGVQTYGRLHERACRFAGALGALGVTPGERVMTLSDNGAETIEHMVGIALGGFVRSAAYTHNSPESNLYLLNLVEAVCLVVQRRHYDGIAPLLADCPSLRHVIVFDGEAPEGTTDYETALAAAAPVDPGTAPDRDAAHVVRFSAGTTGKPKGVLHTSARWTAVGNEMALVMPRLTPDDRYLAAGPLSHAAMLPMWPVLAAGGAVVVMPAFHPERFLDLLEEHRCTVTFLVPTMIQMIVRTPGVHDRDVSSLRVLIYGAAPISEQTLAEADAVWGPVMYQMYGQSEGVPLTVLRPEDHVADPADPRHRLLRSAGRPTPSSEITIVDEAGATLPVGEVGEIAARSPTVMEGIWRDADATAQRLLPDGRLLTRDMGYLDADGYLFLADRKEDLIISGGFNIWPAELENALASHPAVAEAAVVGVAHEKWGETPHAAVVLRDGHSATETELVDWTRERLGAVKRVTAVAFVDELPKTPIGKVLRRVVREQLLAGDPQPVAGA</sequence>
<dbReference type="InterPro" id="IPR042099">
    <property type="entry name" value="ANL_N_sf"/>
</dbReference>
<dbReference type="InterPro" id="IPR020845">
    <property type="entry name" value="AMP-binding_CS"/>
</dbReference>
<reference evidence="3 4" key="1">
    <citation type="submission" date="2022-06" db="EMBL/GenBank/DDBJ databases">
        <title>Paraconexibacter antarcticus.</title>
        <authorList>
            <person name="Kim C.S."/>
        </authorList>
    </citation>
    <scope>NUCLEOTIDE SEQUENCE [LARGE SCALE GENOMIC DNA]</scope>
    <source>
        <strain evidence="3 4">02-257</strain>
    </source>
</reference>
<feature type="domain" description="AMP-binding enzyme C-terminal" evidence="2">
    <location>
        <begin position="425"/>
        <end position="500"/>
    </location>
</feature>
<name>A0ABY5DXD1_9ACTN</name>
<accession>A0ABY5DXD1</accession>
<dbReference type="InterPro" id="IPR050237">
    <property type="entry name" value="ATP-dep_AMP-bd_enzyme"/>
</dbReference>
<keyword evidence="4" id="KW-1185">Reference proteome</keyword>
<dbReference type="RefSeq" id="WP_254573363.1">
    <property type="nucleotide sequence ID" value="NZ_CP098502.1"/>
</dbReference>
<dbReference type="InterPro" id="IPR025110">
    <property type="entry name" value="AMP-bd_C"/>
</dbReference>
<proteinExistence type="predicted"/>
<evidence type="ECO:0000259" key="1">
    <source>
        <dbReference type="Pfam" id="PF00501"/>
    </source>
</evidence>
<dbReference type="Gene3D" id="3.40.50.12780">
    <property type="entry name" value="N-terminal domain of ligase-like"/>
    <property type="match status" value="1"/>
</dbReference>
<feature type="domain" description="AMP-dependent synthetase/ligase" evidence="1">
    <location>
        <begin position="9"/>
        <end position="374"/>
    </location>
</feature>
<dbReference type="Pfam" id="PF13193">
    <property type="entry name" value="AMP-binding_C"/>
    <property type="match status" value="1"/>
</dbReference>